<keyword evidence="3" id="KW-1185">Reference proteome</keyword>
<feature type="compositionally biased region" description="Polar residues" evidence="1">
    <location>
        <begin position="198"/>
        <end position="207"/>
    </location>
</feature>
<sequence length="732" mass="81190">MADLSSSGRVQSADQIRIDRERKGLCTTCRNDQPVKCFEIKKRLGFVKKIPLSEVGKVEQGTCLICHPHHDPRMGRAQDPLTSNVAFGRDAHSHRDRVQSHYQLDRGQPFPLGGDPLQGNDRSMPNLRKPTRQANFRLSKSLPLDALDSYDEIPWDVPRGHQHREEEYVNDIGIGRRSGSNPKLHMETGRIDRHANMGNASSTSQYSKKYGASSDEHNYTAAESFEEKLEGHASENNVRHPTYSRGYAQSLQSERERNYSGGIHREIPKAQDAKLYPSTYDYRRGDEMDDRKLPSVSTFPKRGDFSNSHQEDNLNVQLDSRLPPHFDPFSTAYAPSGDDENDAEKLPRNSNLAEGGDSTGSDLGSDAQFDNLQKTIRDYFKMNPNKPIKFVPNEGGVVLPNSELQLEEADDDPSVLTQDTYLRDMGSVATMGTRINTDSRMRLVPIDESASVSSSHHPHSELSSFSSSHHQRSMISHQRREPTVPYVAASPVQIMESYMQCPDLKALSEFIEMCNTTGLDEDAIEALTTSLIQDNDDAVKSTSTNTDLAVFCLTKLWVLAGKSDDNKRMMIFDENNCAGAYSSFEAVKETAKIYRGSYEVQQGVCAVLWSLSMKYQNHVVQNDGCMVILDAIKIHVKDAALQVMALGALKVMTFDSVGQSMLLSQGCLSIVADVMQTHLNNSAIQSLGCVILGNLALDEASQSAITVSEKEVSVVINGMVAHPNSLEVHEAA</sequence>
<evidence type="ECO:0000313" key="2">
    <source>
        <dbReference type="EMBL" id="KAL3807556.1"/>
    </source>
</evidence>
<evidence type="ECO:0000313" key="3">
    <source>
        <dbReference type="Proteomes" id="UP001530377"/>
    </source>
</evidence>
<reference evidence="2 3" key="1">
    <citation type="submission" date="2024-10" db="EMBL/GenBank/DDBJ databases">
        <title>Updated reference genomes for cyclostephanoid diatoms.</title>
        <authorList>
            <person name="Roberts W.R."/>
            <person name="Alverson A.J."/>
        </authorList>
    </citation>
    <scope>NUCLEOTIDE SEQUENCE [LARGE SCALE GENOMIC DNA]</scope>
    <source>
        <strain evidence="2 3">AJA228-03</strain>
    </source>
</reference>
<dbReference type="Proteomes" id="UP001530377">
    <property type="component" value="Unassembled WGS sequence"/>
</dbReference>
<feature type="compositionally biased region" description="Low complexity" evidence="1">
    <location>
        <begin position="449"/>
        <end position="476"/>
    </location>
</feature>
<feature type="compositionally biased region" description="Basic and acidic residues" evidence="1">
    <location>
        <begin position="281"/>
        <end position="293"/>
    </location>
</feature>
<feature type="compositionally biased region" description="Basic and acidic residues" evidence="1">
    <location>
        <begin position="301"/>
        <end position="312"/>
    </location>
</feature>
<dbReference type="InterPro" id="IPR016024">
    <property type="entry name" value="ARM-type_fold"/>
</dbReference>
<feature type="region of interest" description="Disordered" evidence="1">
    <location>
        <begin position="191"/>
        <end position="219"/>
    </location>
</feature>
<name>A0ABD3R785_9STRA</name>
<feature type="compositionally biased region" description="Basic and acidic residues" evidence="1">
    <location>
        <begin position="253"/>
        <end position="272"/>
    </location>
</feature>
<dbReference type="InterPro" id="IPR011989">
    <property type="entry name" value="ARM-like"/>
</dbReference>
<accession>A0ABD3R785</accession>
<proteinExistence type="predicted"/>
<dbReference type="EMBL" id="JALLPB020000617">
    <property type="protein sequence ID" value="KAL3807556.1"/>
    <property type="molecule type" value="Genomic_DNA"/>
</dbReference>
<organism evidence="2 3">
    <name type="scientific">Cyclostephanos tholiformis</name>
    <dbReference type="NCBI Taxonomy" id="382380"/>
    <lineage>
        <taxon>Eukaryota</taxon>
        <taxon>Sar</taxon>
        <taxon>Stramenopiles</taxon>
        <taxon>Ochrophyta</taxon>
        <taxon>Bacillariophyta</taxon>
        <taxon>Coscinodiscophyceae</taxon>
        <taxon>Thalassiosirophycidae</taxon>
        <taxon>Stephanodiscales</taxon>
        <taxon>Stephanodiscaceae</taxon>
        <taxon>Cyclostephanos</taxon>
    </lineage>
</organism>
<dbReference type="Gene3D" id="1.25.10.10">
    <property type="entry name" value="Leucine-rich Repeat Variant"/>
    <property type="match status" value="1"/>
</dbReference>
<feature type="region of interest" description="Disordered" evidence="1">
    <location>
        <begin position="250"/>
        <end position="367"/>
    </location>
</feature>
<gene>
    <name evidence="2" type="ORF">ACHAXA_001140</name>
</gene>
<dbReference type="SUPFAM" id="SSF48371">
    <property type="entry name" value="ARM repeat"/>
    <property type="match status" value="1"/>
</dbReference>
<feature type="region of interest" description="Disordered" evidence="1">
    <location>
        <begin position="448"/>
        <end position="482"/>
    </location>
</feature>
<protein>
    <submittedName>
        <fullName evidence="2">Uncharacterized protein</fullName>
    </submittedName>
</protein>
<feature type="compositionally biased region" description="Low complexity" evidence="1">
    <location>
        <begin position="355"/>
        <end position="366"/>
    </location>
</feature>
<dbReference type="AlphaFoldDB" id="A0ABD3R785"/>
<comment type="caution">
    <text evidence="2">The sequence shown here is derived from an EMBL/GenBank/DDBJ whole genome shotgun (WGS) entry which is preliminary data.</text>
</comment>
<evidence type="ECO:0000256" key="1">
    <source>
        <dbReference type="SAM" id="MobiDB-lite"/>
    </source>
</evidence>